<dbReference type="SUPFAM" id="SSF52540">
    <property type="entry name" value="P-loop containing nucleoside triphosphate hydrolases"/>
    <property type="match status" value="2"/>
</dbReference>
<dbReference type="PANTHER" id="PTHR43790">
    <property type="entry name" value="CARBOHYDRATE TRANSPORT ATP-BINDING PROTEIN MG119-RELATED"/>
    <property type="match status" value="1"/>
</dbReference>
<dbReference type="Proteomes" id="UP000254304">
    <property type="component" value="Unassembled WGS sequence"/>
</dbReference>
<dbReference type="GO" id="GO:0005524">
    <property type="term" value="F:ATP binding"/>
    <property type="evidence" value="ECO:0007669"/>
    <property type="project" value="UniProtKB-KW"/>
</dbReference>
<dbReference type="InterPro" id="IPR017871">
    <property type="entry name" value="ABC_transporter-like_CS"/>
</dbReference>
<evidence type="ECO:0000256" key="3">
    <source>
        <dbReference type="ARBA" id="ARBA00022741"/>
    </source>
</evidence>
<protein>
    <submittedName>
        <fullName evidence="6">Arabinose import ATP-binding protein AraG</fullName>
        <ecNumber evidence="6">3.6.3.17</ecNumber>
    </submittedName>
</protein>
<evidence type="ECO:0000256" key="4">
    <source>
        <dbReference type="ARBA" id="ARBA00022840"/>
    </source>
</evidence>
<keyword evidence="1" id="KW-0813">Transport</keyword>
<organism evidence="6 7">
    <name type="scientific">Ewingella americana</name>
    <dbReference type="NCBI Taxonomy" id="41202"/>
    <lineage>
        <taxon>Bacteria</taxon>
        <taxon>Pseudomonadati</taxon>
        <taxon>Pseudomonadota</taxon>
        <taxon>Gammaproteobacteria</taxon>
        <taxon>Enterobacterales</taxon>
        <taxon>Yersiniaceae</taxon>
        <taxon>Ewingella</taxon>
    </lineage>
</organism>
<dbReference type="InterPro" id="IPR003439">
    <property type="entry name" value="ABC_transporter-like_ATP-bd"/>
</dbReference>
<evidence type="ECO:0000313" key="6">
    <source>
        <dbReference type="EMBL" id="STQ45947.1"/>
    </source>
</evidence>
<dbReference type="CDD" id="cd03215">
    <property type="entry name" value="ABC_Carb_Monos_II"/>
    <property type="match status" value="1"/>
</dbReference>
<accession>A0A377NIP8</accession>
<sequence length="360" mass="39004">MVQITRALRHSPRILVFDEPTAALARHEVASLFRAIKTLRQRGLAILYVSHYLDEISELCQRVTVLRDGQDVARHDVSQVTTQRLITDMLGDEQKSLVERQAHRRDEVLLKVSNLAAAGRFSAVSFAAHRGEILGVTGLLGSGGKALVRSLFGLESGISGRLELAGEAFLPRSPRDAVKRGIAFVPEDRRANGIAPELSVRENIALTSLGSLVKGLFVDRAREQKLVAANIADLGIRTPGPEAPLRSLSGGNQQKVVLAKWLNTDAQVYLLDEPTVGVDIGAKAEIYQALQRLAAKGALVVIFSTDLLELQSLCDRVLVMARGRLVKSLQGADTDHHEILAWASGAVREDAVLASEGEVT</sequence>
<evidence type="ECO:0000259" key="5">
    <source>
        <dbReference type="PROSITE" id="PS50893"/>
    </source>
</evidence>
<dbReference type="InterPro" id="IPR027417">
    <property type="entry name" value="P-loop_NTPase"/>
</dbReference>
<keyword evidence="3" id="KW-0547">Nucleotide-binding</keyword>
<reference evidence="6 7" key="1">
    <citation type="submission" date="2018-06" db="EMBL/GenBank/DDBJ databases">
        <authorList>
            <consortium name="Pathogen Informatics"/>
            <person name="Doyle S."/>
        </authorList>
    </citation>
    <scope>NUCLEOTIDE SEQUENCE [LARGE SCALE GENOMIC DNA]</scope>
    <source>
        <strain evidence="6 7">NCTC12157</strain>
    </source>
</reference>
<proteinExistence type="predicted"/>
<dbReference type="GO" id="GO:0016887">
    <property type="term" value="F:ATP hydrolysis activity"/>
    <property type="evidence" value="ECO:0007669"/>
    <property type="project" value="InterPro"/>
</dbReference>
<evidence type="ECO:0000313" key="7">
    <source>
        <dbReference type="Proteomes" id="UP000254304"/>
    </source>
</evidence>
<feature type="domain" description="ABC transporter" evidence="5">
    <location>
        <begin position="104"/>
        <end position="347"/>
    </location>
</feature>
<name>A0A377NIP8_9GAMM</name>
<dbReference type="EC" id="3.6.3.17" evidence="6"/>
<dbReference type="PROSITE" id="PS50893">
    <property type="entry name" value="ABC_TRANSPORTER_2"/>
    <property type="match status" value="1"/>
</dbReference>
<dbReference type="Gene3D" id="3.40.50.300">
    <property type="entry name" value="P-loop containing nucleotide triphosphate hydrolases"/>
    <property type="match status" value="2"/>
</dbReference>
<evidence type="ECO:0000256" key="1">
    <source>
        <dbReference type="ARBA" id="ARBA00022448"/>
    </source>
</evidence>
<dbReference type="EMBL" id="UGGO01000001">
    <property type="protein sequence ID" value="STQ45947.1"/>
    <property type="molecule type" value="Genomic_DNA"/>
</dbReference>
<dbReference type="PANTHER" id="PTHR43790:SF9">
    <property type="entry name" value="GALACTOFURANOSE TRANSPORTER ATP-BINDING PROTEIN YTFR"/>
    <property type="match status" value="1"/>
</dbReference>
<gene>
    <name evidence="6" type="primary">araG_3</name>
    <name evidence="6" type="ORF">NCTC12157_03702</name>
</gene>
<dbReference type="AlphaFoldDB" id="A0A377NIP8"/>
<keyword evidence="2" id="KW-0677">Repeat</keyword>
<keyword evidence="4 6" id="KW-0067">ATP-binding</keyword>
<dbReference type="InterPro" id="IPR050107">
    <property type="entry name" value="ABC_carbohydrate_import_ATPase"/>
</dbReference>
<keyword evidence="6" id="KW-0378">Hydrolase</keyword>
<evidence type="ECO:0000256" key="2">
    <source>
        <dbReference type="ARBA" id="ARBA00022737"/>
    </source>
</evidence>
<dbReference type="PROSITE" id="PS00211">
    <property type="entry name" value="ABC_TRANSPORTER_1"/>
    <property type="match status" value="1"/>
</dbReference>
<dbReference type="Pfam" id="PF00005">
    <property type="entry name" value="ABC_tran"/>
    <property type="match status" value="1"/>
</dbReference>